<gene>
    <name evidence="1" type="ORF">FOL47_004855</name>
</gene>
<keyword evidence="2" id="KW-1185">Reference proteome</keyword>
<evidence type="ECO:0008006" key="3">
    <source>
        <dbReference type="Google" id="ProtNLM"/>
    </source>
</evidence>
<reference evidence="1 2" key="1">
    <citation type="submission" date="2020-04" db="EMBL/GenBank/DDBJ databases">
        <title>Perkinsus chesapeaki whole genome sequence.</title>
        <authorList>
            <person name="Bogema D.R."/>
        </authorList>
    </citation>
    <scope>NUCLEOTIDE SEQUENCE [LARGE SCALE GENOMIC DNA]</scope>
    <source>
        <strain evidence="1">ATCC PRA-425</strain>
    </source>
</reference>
<dbReference type="AlphaFoldDB" id="A0A7J6KL03"/>
<evidence type="ECO:0000313" key="1">
    <source>
        <dbReference type="EMBL" id="KAF4647251.1"/>
    </source>
</evidence>
<protein>
    <recommendedName>
        <fullName evidence="3">Reverse transcriptase domain-containing protein</fullName>
    </recommendedName>
</protein>
<organism evidence="1 2">
    <name type="scientific">Perkinsus chesapeaki</name>
    <name type="common">Clam parasite</name>
    <name type="synonym">Perkinsus andrewsi</name>
    <dbReference type="NCBI Taxonomy" id="330153"/>
    <lineage>
        <taxon>Eukaryota</taxon>
        <taxon>Sar</taxon>
        <taxon>Alveolata</taxon>
        <taxon>Perkinsozoa</taxon>
        <taxon>Perkinsea</taxon>
        <taxon>Perkinsida</taxon>
        <taxon>Perkinsidae</taxon>
        <taxon>Perkinsus</taxon>
    </lineage>
</organism>
<feature type="non-terminal residue" evidence="1">
    <location>
        <position position="220"/>
    </location>
</feature>
<evidence type="ECO:0000313" key="2">
    <source>
        <dbReference type="Proteomes" id="UP000591131"/>
    </source>
</evidence>
<dbReference type="Proteomes" id="UP000591131">
    <property type="component" value="Unassembled WGS sequence"/>
</dbReference>
<accession>A0A7J6KL03</accession>
<comment type="caution">
    <text evidence="1">The sequence shown here is derived from an EMBL/GenBank/DDBJ whole genome shotgun (WGS) entry which is preliminary data.</text>
</comment>
<name>A0A7J6KL03_PERCH</name>
<proteinExistence type="predicted"/>
<sequence length="220" mass="24764">TQSKPSLSRDYSVNLIKSLTDEQRNAFEAEIQSYLDKSWWKKAPSSTKAQSGFVYPPAVTFPVCQKAHKTTRVRPCSDQRSMNKVIPKGGYDGYSIQDLLELIRCRWAPSSRMIFMDLSKAFYRCRLHSDHLITILSMGNIYISDRVLFGGTYGPAALNGCLLVLINAILSGLTGQRVRAKNTNEFLDLVPGLHILVYYDDVCVFGDPSLVTQFVELARQ</sequence>
<feature type="non-terminal residue" evidence="1">
    <location>
        <position position="1"/>
    </location>
</feature>
<dbReference type="SUPFAM" id="SSF56672">
    <property type="entry name" value="DNA/RNA polymerases"/>
    <property type="match status" value="1"/>
</dbReference>
<dbReference type="EMBL" id="JAAPAO010002743">
    <property type="protein sequence ID" value="KAF4647251.1"/>
    <property type="molecule type" value="Genomic_DNA"/>
</dbReference>
<dbReference type="InterPro" id="IPR043502">
    <property type="entry name" value="DNA/RNA_pol_sf"/>
</dbReference>